<accession>A0A4Y3R7S9</accession>
<proteinExistence type="predicted"/>
<keyword evidence="2" id="KW-1185">Reference proteome</keyword>
<evidence type="ECO:0008006" key="3">
    <source>
        <dbReference type="Google" id="ProtNLM"/>
    </source>
</evidence>
<dbReference type="AlphaFoldDB" id="A0A4Y3R7S9"/>
<dbReference type="RefSeq" id="WP_030887666.1">
    <property type="nucleotide sequence ID" value="NZ_BJMM01000036.1"/>
</dbReference>
<gene>
    <name evidence="1" type="ORF">SCA03_53380</name>
</gene>
<evidence type="ECO:0000313" key="2">
    <source>
        <dbReference type="Proteomes" id="UP000319210"/>
    </source>
</evidence>
<reference evidence="1 2" key="1">
    <citation type="submission" date="2019-06" db="EMBL/GenBank/DDBJ databases">
        <title>Whole genome shotgun sequence of Streptomyces cacaoi subsp. cacaoi NBRC 12748.</title>
        <authorList>
            <person name="Hosoyama A."/>
            <person name="Uohara A."/>
            <person name="Ohji S."/>
            <person name="Ichikawa N."/>
        </authorList>
    </citation>
    <scope>NUCLEOTIDE SEQUENCE [LARGE SCALE GENOMIC DNA]</scope>
    <source>
        <strain evidence="1 2">NBRC 12748</strain>
    </source>
</reference>
<evidence type="ECO:0000313" key="1">
    <source>
        <dbReference type="EMBL" id="GEB52787.1"/>
    </source>
</evidence>
<dbReference type="EMBL" id="BJMM01000036">
    <property type="protein sequence ID" value="GEB52787.1"/>
    <property type="molecule type" value="Genomic_DNA"/>
</dbReference>
<protein>
    <recommendedName>
        <fullName evidence="3">Ferredoxin</fullName>
    </recommendedName>
</protein>
<dbReference type="OrthoDB" id="4554341at2"/>
<sequence>MQPVECGDCGNEVLVHKRSLPHTAVQWTRSTDHCPELAGPDSARVPVCTRLRASIEQAVRDGALTVDDGGEP</sequence>
<name>A0A4Y3R7S9_STRCI</name>
<comment type="caution">
    <text evidence="1">The sequence shown here is derived from an EMBL/GenBank/DDBJ whole genome shotgun (WGS) entry which is preliminary data.</text>
</comment>
<organism evidence="1 2">
    <name type="scientific">Streptomyces cacaoi</name>
    <dbReference type="NCBI Taxonomy" id="1898"/>
    <lineage>
        <taxon>Bacteria</taxon>
        <taxon>Bacillati</taxon>
        <taxon>Actinomycetota</taxon>
        <taxon>Actinomycetes</taxon>
        <taxon>Kitasatosporales</taxon>
        <taxon>Streptomycetaceae</taxon>
        <taxon>Streptomyces</taxon>
    </lineage>
</organism>
<dbReference type="Proteomes" id="UP000319210">
    <property type="component" value="Unassembled WGS sequence"/>
</dbReference>